<evidence type="ECO:0000313" key="2">
    <source>
        <dbReference type="Proteomes" id="UP000887159"/>
    </source>
</evidence>
<sequence length="68" mass="7640">MAPGASELHLTFDALVRVRAQWMTVDDSLFLGTWTDKQSSIPYHDVCDAGLDFVGFFSLRSDMSAIWL</sequence>
<proteinExistence type="predicted"/>
<organism evidence="1 2">
    <name type="scientific">Trichonephila clavipes</name>
    <name type="common">Golden silk orbweaver</name>
    <name type="synonym">Nephila clavipes</name>
    <dbReference type="NCBI Taxonomy" id="2585209"/>
    <lineage>
        <taxon>Eukaryota</taxon>
        <taxon>Metazoa</taxon>
        <taxon>Ecdysozoa</taxon>
        <taxon>Arthropoda</taxon>
        <taxon>Chelicerata</taxon>
        <taxon>Arachnida</taxon>
        <taxon>Araneae</taxon>
        <taxon>Araneomorphae</taxon>
        <taxon>Entelegynae</taxon>
        <taxon>Araneoidea</taxon>
        <taxon>Nephilidae</taxon>
        <taxon>Trichonephila</taxon>
    </lineage>
</organism>
<evidence type="ECO:0000313" key="1">
    <source>
        <dbReference type="EMBL" id="GFY28493.1"/>
    </source>
</evidence>
<keyword evidence="2" id="KW-1185">Reference proteome</keyword>
<protein>
    <submittedName>
        <fullName evidence="1">Uncharacterized protein</fullName>
    </submittedName>
</protein>
<accession>A0A8X6W550</accession>
<comment type="caution">
    <text evidence="1">The sequence shown here is derived from an EMBL/GenBank/DDBJ whole genome shotgun (WGS) entry which is preliminary data.</text>
</comment>
<reference evidence="1" key="1">
    <citation type="submission" date="2020-08" db="EMBL/GenBank/DDBJ databases">
        <title>Multicomponent nature underlies the extraordinary mechanical properties of spider dragline silk.</title>
        <authorList>
            <person name="Kono N."/>
            <person name="Nakamura H."/>
            <person name="Mori M."/>
            <person name="Yoshida Y."/>
            <person name="Ohtoshi R."/>
            <person name="Malay A.D."/>
            <person name="Moran D.A.P."/>
            <person name="Tomita M."/>
            <person name="Numata K."/>
            <person name="Arakawa K."/>
        </authorList>
    </citation>
    <scope>NUCLEOTIDE SEQUENCE</scope>
</reference>
<dbReference type="Proteomes" id="UP000887159">
    <property type="component" value="Unassembled WGS sequence"/>
</dbReference>
<gene>
    <name evidence="1" type="ORF">TNCV_1971461</name>
</gene>
<name>A0A8X6W550_TRICX</name>
<dbReference type="EMBL" id="BMAU01021384">
    <property type="protein sequence ID" value="GFY28493.1"/>
    <property type="molecule type" value="Genomic_DNA"/>
</dbReference>
<dbReference type="AlphaFoldDB" id="A0A8X6W550"/>